<organism evidence="1 2">
    <name type="scientific">Chryseobacterium gleum</name>
    <name type="common">Flavobacterium gleum</name>
    <dbReference type="NCBI Taxonomy" id="250"/>
    <lineage>
        <taxon>Bacteria</taxon>
        <taxon>Pseudomonadati</taxon>
        <taxon>Bacteroidota</taxon>
        <taxon>Flavobacteriia</taxon>
        <taxon>Flavobacteriales</taxon>
        <taxon>Weeksellaceae</taxon>
        <taxon>Chryseobacterium group</taxon>
        <taxon>Chryseobacterium</taxon>
    </lineage>
</organism>
<gene>
    <name evidence="1" type="ORF">NCTC11432_01734</name>
</gene>
<protein>
    <submittedName>
        <fullName evidence="1">Uncharacterized protein</fullName>
    </submittedName>
</protein>
<sequence length="50" mass="5870">MNEEDRFINSFSYILNGLKNLNGSKNYKKKLNFALLNKTKLIIETLRSSF</sequence>
<evidence type="ECO:0000313" key="2">
    <source>
        <dbReference type="Proteomes" id="UP000279227"/>
    </source>
</evidence>
<proteinExistence type="predicted"/>
<dbReference type="Proteomes" id="UP000279227">
    <property type="component" value="Chromosome"/>
</dbReference>
<name>A0A3S5E2S2_CHRGE</name>
<evidence type="ECO:0000313" key="1">
    <source>
        <dbReference type="EMBL" id="VEE06614.1"/>
    </source>
</evidence>
<reference evidence="1 2" key="1">
    <citation type="submission" date="2018-12" db="EMBL/GenBank/DDBJ databases">
        <authorList>
            <consortium name="Pathogen Informatics"/>
        </authorList>
    </citation>
    <scope>NUCLEOTIDE SEQUENCE [LARGE SCALE GENOMIC DNA]</scope>
    <source>
        <strain evidence="1 2">NCTC11432</strain>
    </source>
</reference>
<dbReference type="EMBL" id="LR134289">
    <property type="protein sequence ID" value="VEE06614.1"/>
    <property type="molecule type" value="Genomic_DNA"/>
</dbReference>
<dbReference type="KEGG" id="cgle:NCTC11432_01734"/>
<dbReference type="AlphaFoldDB" id="A0A3S5E2S2"/>
<accession>A0A3S5E2S2</accession>